<name>A0ABP7G7J0_9FLAO</name>
<dbReference type="EMBL" id="BAABDU010000001">
    <property type="protein sequence ID" value="GAA3754976.1"/>
    <property type="molecule type" value="Genomic_DNA"/>
</dbReference>
<dbReference type="Gene3D" id="2.50.20.10">
    <property type="entry name" value="Lipoprotein localisation LolA/LolB/LppX"/>
    <property type="match status" value="1"/>
</dbReference>
<evidence type="ECO:0000313" key="2">
    <source>
        <dbReference type="Proteomes" id="UP001500748"/>
    </source>
</evidence>
<dbReference type="Proteomes" id="UP001500748">
    <property type="component" value="Unassembled WGS sequence"/>
</dbReference>
<sequence>MTRQKRPVDADQQTIKEGVEELDLNGDLFEYKEKGSRAALLGKETKNGKENYKIRLTRKSGTIVIFLIDANTFLPSQRIIDKSISGKTVEMVETFGNYKKNPDEYIYASACHYAPMNLSVTYSAYEVNVPVEQTFFDKP</sequence>
<dbReference type="RefSeq" id="WP_345138764.1">
    <property type="nucleotide sequence ID" value="NZ_BAABDU010000001.1"/>
</dbReference>
<proteinExistence type="predicted"/>
<reference evidence="2" key="1">
    <citation type="journal article" date="2019" name="Int. J. Syst. Evol. Microbiol.">
        <title>The Global Catalogue of Microorganisms (GCM) 10K type strain sequencing project: providing services to taxonomists for standard genome sequencing and annotation.</title>
        <authorList>
            <consortium name="The Broad Institute Genomics Platform"/>
            <consortium name="The Broad Institute Genome Sequencing Center for Infectious Disease"/>
            <person name="Wu L."/>
            <person name="Ma J."/>
        </authorList>
    </citation>
    <scope>NUCLEOTIDE SEQUENCE [LARGE SCALE GENOMIC DNA]</scope>
    <source>
        <strain evidence="2">JCM 17337</strain>
    </source>
</reference>
<protein>
    <submittedName>
        <fullName evidence="1">Uncharacterized protein</fullName>
    </submittedName>
</protein>
<evidence type="ECO:0000313" key="1">
    <source>
        <dbReference type="EMBL" id="GAA3754976.1"/>
    </source>
</evidence>
<organism evidence="1 2">
    <name type="scientific">Flavobacterium ginsengiterrae</name>
    <dbReference type="NCBI Taxonomy" id="871695"/>
    <lineage>
        <taxon>Bacteria</taxon>
        <taxon>Pseudomonadati</taxon>
        <taxon>Bacteroidota</taxon>
        <taxon>Flavobacteriia</taxon>
        <taxon>Flavobacteriales</taxon>
        <taxon>Flavobacteriaceae</taxon>
        <taxon>Flavobacterium</taxon>
    </lineage>
</organism>
<comment type="caution">
    <text evidence="1">The sequence shown here is derived from an EMBL/GenBank/DDBJ whole genome shotgun (WGS) entry which is preliminary data.</text>
</comment>
<gene>
    <name evidence="1" type="ORF">GCM10022423_00980</name>
</gene>
<accession>A0ABP7G7J0</accession>
<keyword evidence="2" id="KW-1185">Reference proteome</keyword>